<organism evidence="1 2">
    <name type="scientific">Lentinula aff. lateritia</name>
    <dbReference type="NCBI Taxonomy" id="2804960"/>
    <lineage>
        <taxon>Eukaryota</taxon>
        <taxon>Fungi</taxon>
        <taxon>Dikarya</taxon>
        <taxon>Basidiomycota</taxon>
        <taxon>Agaricomycotina</taxon>
        <taxon>Agaricomycetes</taxon>
        <taxon>Agaricomycetidae</taxon>
        <taxon>Agaricales</taxon>
        <taxon>Marasmiineae</taxon>
        <taxon>Omphalotaceae</taxon>
        <taxon>Lentinula</taxon>
    </lineage>
</organism>
<accession>A0ACC1TSQ7</accession>
<keyword evidence="2" id="KW-1185">Reference proteome</keyword>
<sequence>MELPVGYTTRHRRTWTCECSTSYQVVRNPMRSTHFLSLFPQLDGVHNEISFTDRDGCWPFEVFPCETLGRREALVAVKRALTLLRTLDWDSESDPQIPALTSLHHIRYAEVSVFVEETIVVIRISFWVSIASIVPISQAICLFLMQSCPSSHLCTQHQIETRLELIPYDSETQSLKDRTSYFDKYSSAGCILGITHIHALPHPGPPDTPDWVLQNVNALSPPFPSVDRTVFDSPLAQPKPMVSDSVNLTWAKVRCVFDYNSNKDREGKEVEEGEMVLITLNYRCKRPGAVNVLNYTKQLVDVGYTSNKVAAMIIRGRIGWPMEEELKKRNAKHREKEVWDAVCDKVVYFATEYQVLYVGLNLSFHVLVNIRNPNKKPEITLLGWHQHFLIKKGIPEDKIREYCHAQIQWLNYSSIAQWPYN</sequence>
<evidence type="ECO:0000313" key="1">
    <source>
        <dbReference type="EMBL" id="KAJ3807554.1"/>
    </source>
</evidence>
<evidence type="ECO:0000313" key="2">
    <source>
        <dbReference type="Proteomes" id="UP001163835"/>
    </source>
</evidence>
<name>A0ACC1TSQ7_9AGAR</name>
<gene>
    <name evidence="1" type="ORF">F5876DRAFT_68028</name>
</gene>
<dbReference type="EMBL" id="MU795295">
    <property type="protein sequence ID" value="KAJ3807554.1"/>
    <property type="molecule type" value="Genomic_DNA"/>
</dbReference>
<comment type="caution">
    <text evidence="1">The sequence shown here is derived from an EMBL/GenBank/DDBJ whole genome shotgun (WGS) entry which is preliminary data.</text>
</comment>
<proteinExistence type="predicted"/>
<protein>
    <submittedName>
        <fullName evidence="1">Uncharacterized protein</fullName>
    </submittedName>
</protein>
<dbReference type="Proteomes" id="UP001163835">
    <property type="component" value="Unassembled WGS sequence"/>
</dbReference>
<reference evidence="1" key="1">
    <citation type="submission" date="2022-09" db="EMBL/GenBank/DDBJ databases">
        <title>A Global Phylogenomic Analysis of the Shiitake Genus Lentinula.</title>
        <authorList>
            <consortium name="DOE Joint Genome Institute"/>
            <person name="Sierra-Patev S."/>
            <person name="Min B."/>
            <person name="Naranjo-Ortiz M."/>
            <person name="Looney B."/>
            <person name="Konkel Z."/>
            <person name="Slot J.C."/>
            <person name="Sakamoto Y."/>
            <person name="Steenwyk J.L."/>
            <person name="Rokas A."/>
            <person name="Carro J."/>
            <person name="Camarero S."/>
            <person name="Ferreira P."/>
            <person name="Molpeceres G."/>
            <person name="Ruiz-Duenas F.J."/>
            <person name="Serrano A."/>
            <person name="Henrissat B."/>
            <person name="Drula E."/>
            <person name="Hughes K.W."/>
            <person name="Mata J.L."/>
            <person name="Ishikawa N.K."/>
            <person name="Vargas-Isla R."/>
            <person name="Ushijima S."/>
            <person name="Smith C.A."/>
            <person name="Ahrendt S."/>
            <person name="Andreopoulos W."/>
            <person name="He G."/>
            <person name="Labutti K."/>
            <person name="Lipzen A."/>
            <person name="Ng V."/>
            <person name="Riley R."/>
            <person name="Sandor L."/>
            <person name="Barry K."/>
            <person name="Martinez A.T."/>
            <person name="Xiao Y."/>
            <person name="Gibbons J.G."/>
            <person name="Terashima K."/>
            <person name="Grigoriev I.V."/>
            <person name="Hibbett D.S."/>
        </authorList>
    </citation>
    <scope>NUCLEOTIDE SEQUENCE</scope>
    <source>
        <strain evidence="1">TMI1499</strain>
    </source>
</reference>